<dbReference type="PROSITE" id="PS50011">
    <property type="entry name" value="PROTEIN_KINASE_DOM"/>
    <property type="match status" value="1"/>
</dbReference>
<dbReference type="InterPro" id="IPR000719">
    <property type="entry name" value="Prot_kinase_dom"/>
</dbReference>
<dbReference type="GO" id="GO:0005524">
    <property type="term" value="F:ATP binding"/>
    <property type="evidence" value="ECO:0007669"/>
    <property type="project" value="UniProtKB-UniRule"/>
</dbReference>
<evidence type="ECO:0000256" key="4">
    <source>
        <dbReference type="ARBA" id="ARBA00022777"/>
    </source>
</evidence>
<evidence type="ECO:0000256" key="5">
    <source>
        <dbReference type="ARBA" id="ARBA00022840"/>
    </source>
</evidence>
<evidence type="ECO:0000259" key="8">
    <source>
        <dbReference type="PROSITE" id="PS50011"/>
    </source>
</evidence>
<keyword evidence="3 6" id="KW-0547">Nucleotide-binding</keyword>
<keyword evidence="10" id="KW-1185">Reference proteome</keyword>
<keyword evidence="5 6" id="KW-0067">ATP-binding</keyword>
<dbReference type="InterPro" id="IPR011009">
    <property type="entry name" value="Kinase-like_dom_sf"/>
</dbReference>
<keyword evidence="1" id="KW-0723">Serine/threonine-protein kinase</keyword>
<dbReference type="InterPro" id="IPR050117">
    <property type="entry name" value="MAPK"/>
</dbReference>
<evidence type="ECO:0000256" key="2">
    <source>
        <dbReference type="ARBA" id="ARBA00022679"/>
    </source>
</evidence>
<evidence type="ECO:0000313" key="10">
    <source>
        <dbReference type="Proteomes" id="UP000298663"/>
    </source>
</evidence>
<dbReference type="SMART" id="SM00220">
    <property type="entry name" value="S_TKc"/>
    <property type="match status" value="1"/>
</dbReference>
<dbReference type="GO" id="GO:0004674">
    <property type="term" value="F:protein serine/threonine kinase activity"/>
    <property type="evidence" value="ECO:0007669"/>
    <property type="project" value="UniProtKB-KW"/>
</dbReference>
<dbReference type="InterPro" id="IPR017441">
    <property type="entry name" value="Protein_kinase_ATP_BS"/>
</dbReference>
<keyword evidence="2" id="KW-0808">Transferase</keyword>
<feature type="region of interest" description="Disordered" evidence="7">
    <location>
        <begin position="1"/>
        <end position="20"/>
    </location>
</feature>
<evidence type="ECO:0000256" key="7">
    <source>
        <dbReference type="SAM" id="MobiDB-lite"/>
    </source>
</evidence>
<dbReference type="SUPFAM" id="SSF56112">
    <property type="entry name" value="Protein kinase-like (PK-like)"/>
    <property type="match status" value="1"/>
</dbReference>
<dbReference type="EMBL" id="CM016762">
    <property type="protein sequence ID" value="TMS38675.1"/>
    <property type="molecule type" value="Genomic_DNA"/>
</dbReference>
<sequence length="392" mass="45125">MSGHPGQSTAPSPCANAPPPNLYQHLRRPFTISTRNTVEFHIPHGYKNDEYLGAGQYGNCIKAVAENGVEVAIKKMYSPFKNINIARRIYRELKLLQLIDHENILRIIDIYTPDPSYSAFENIYMITEYAGMSLDTILKRQRQNLCVLVPGHITFFIYQLLRALKFLHSANVIHRDLKPSNLAVQDRGDLTVLDFGMSRVISPDDKDKSEYVITRWYRSPEVIYWSQKTYNTKADVWSVGCIFAELLQGKPLFPGEAAMEQYRLIIDLCGSPDEELMRKIETDGSQAMRRVVEFMGVKPRQDFKKHSPLAADLLDKMLVLDADRRITVEEALKHEYLKDYHEPDDEPIAASPFEFDDHANATIDDWKRILWQEIANFKPRETAPPEEEPEHA</sequence>
<dbReference type="Gene3D" id="1.10.510.10">
    <property type="entry name" value="Transferase(Phosphotransferase) domain 1"/>
    <property type="match status" value="1"/>
</dbReference>
<evidence type="ECO:0000256" key="1">
    <source>
        <dbReference type="ARBA" id="ARBA00022527"/>
    </source>
</evidence>
<dbReference type="Gene3D" id="3.30.200.20">
    <property type="entry name" value="Phosphorylase Kinase, domain 1"/>
    <property type="match status" value="1"/>
</dbReference>
<comment type="caution">
    <text evidence="9">The sequence shown here is derived from an EMBL/GenBank/DDBJ whole genome shotgun (WGS) entry which is preliminary data.</text>
</comment>
<protein>
    <recommendedName>
        <fullName evidence="8">Protein kinase domain-containing protein</fullName>
    </recommendedName>
</protein>
<dbReference type="PANTHER" id="PTHR24055">
    <property type="entry name" value="MITOGEN-ACTIVATED PROTEIN KINASE"/>
    <property type="match status" value="1"/>
</dbReference>
<proteinExistence type="predicted"/>
<gene>
    <name evidence="9" type="ORF">L596_005346</name>
</gene>
<dbReference type="Proteomes" id="UP000298663">
    <property type="component" value="Chromosome X"/>
</dbReference>
<dbReference type="PROSITE" id="PS00107">
    <property type="entry name" value="PROTEIN_KINASE_ATP"/>
    <property type="match status" value="1"/>
</dbReference>
<keyword evidence="4" id="KW-0418">Kinase</keyword>
<name>A0A4U8V065_STECR</name>
<dbReference type="EMBL" id="AZBU02000001">
    <property type="protein sequence ID" value="TMS38675.1"/>
    <property type="molecule type" value="Genomic_DNA"/>
</dbReference>
<organism evidence="9 10">
    <name type="scientific">Steinernema carpocapsae</name>
    <name type="common">Entomopathogenic nematode</name>
    <dbReference type="NCBI Taxonomy" id="34508"/>
    <lineage>
        <taxon>Eukaryota</taxon>
        <taxon>Metazoa</taxon>
        <taxon>Ecdysozoa</taxon>
        <taxon>Nematoda</taxon>
        <taxon>Chromadorea</taxon>
        <taxon>Rhabditida</taxon>
        <taxon>Tylenchina</taxon>
        <taxon>Panagrolaimomorpha</taxon>
        <taxon>Strongyloidoidea</taxon>
        <taxon>Steinernematidae</taxon>
        <taxon>Steinernema</taxon>
    </lineage>
</organism>
<evidence type="ECO:0000256" key="6">
    <source>
        <dbReference type="PROSITE-ProRule" id="PRU10141"/>
    </source>
</evidence>
<reference evidence="9 10" key="1">
    <citation type="journal article" date="2015" name="Genome Biol.">
        <title>Comparative genomics of Steinernema reveals deeply conserved gene regulatory networks.</title>
        <authorList>
            <person name="Dillman A.R."/>
            <person name="Macchietto M."/>
            <person name="Porter C.F."/>
            <person name="Rogers A."/>
            <person name="Williams B."/>
            <person name="Antoshechkin I."/>
            <person name="Lee M.M."/>
            <person name="Goodwin Z."/>
            <person name="Lu X."/>
            <person name="Lewis E.E."/>
            <person name="Goodrich-Blair H."/>
            <person name="Stock S.P."/>
            <person name="Adams B.J."/>
            <person name="Sternberg P.W."/>
            <person name="Mortazavi A."/>
        </authorList>
    </citation>
    <scope>NUCLEOTIDE SEQUENCE [LARGE SCALE GENOMIC DNA]</scope>
    <source>
        <strain evidence="9 10">ALL</strain>
    </source>
</reference>
<feature type="domain" description="Protein kinase" evidence="8">
    <location>
        <begin position="46"/>
        <end position="337"/>
    </location>
</feature>
<dbReference type="OrthoDB" id="192887at2759"/>
<dbReference type="Pfam" id="PF00069">
    <property type="entry name" value="Pkinase"/>
    <property type="match status" value="1"/>
</dbReference>
<dbReference type="AlphaFoldDB" id="A0A4U8V065"/>
<reference evidence="9 10" key="2">
    <citation type="journal article" date="2019" name="G3 (Bethesda)">
        <title>Hybrid Assembly of the Genome of the Entomopathogenic Nematode Steinernema carpocapsae Identifies the X-Chromosome.</title>
        <authorList>
            <person name="Serra L."/>
            <person name="Macchietto M."/>
            <person name="Macias-Munoz A."/>
            <person name="McGill C.J."/>
            <person name="Rodriguez I.M."/>
            <person name="Rodriguez B."/>
            <person name="Murad R."/>
            <person name="Mortazavi A."/>
        </authorList>
    </citation>
    <scope>NUCLEOTIDE SEQUENCE [LARGE SCALE GENOMIC DNA]</scope>
    <source>
        <strain evidence="9 10">ALL</strain>
    </source>
</reference>
<evidence type="ECO:0000313" key="9">
    <source>
        <dbReference type="EMBL" id="TMS38675.1"/>
    </source>
</evidence>
<accession>A0A4U8V065</accession>
<evidence type="ECO:0000256" key="3">
    <source>
        <dbReference type="ARBA" id="ARBA00022741"/>
    </source>
</evidence>
<feature type="binding site" evidence="6">
    <location>
        <position position="81"/>
    </location>
    <ligand>
        <name>ATP</name>
        <dbReference type="ChEBI" id="CHEBI:30616"/>
    </ligand>
</feature>
<dbReference type="STRING" id="34508.A0A4U8V065"/>
<dbReference type="FunFam" id="1.10.510.10:FF:000624">
    <property type="entry name" value="Mitogen-activated protein kinase"/>
    <property type="match status" value="1"/>
</dbReference>